<reference evidence="1 2" key="1">
    <citation type="submission" date="2016-10" db="EMBL/GenBank/DDBJ databases">
        <authorList>
            <person name="de Groot N.N."/>
        </authorList>
    </citation>
    <scope>NUCLEOTIDE SEQUENCE [LARGE SCALE GENOMIC DNA]</scope>
    <source>
        <strain evidence="1 2">DSM 6793</strain>
    </source>
</reference>
<dbReference type="SUPFAM" id="SSF52540">
    <property type="entry name" value="P-loop containing nucleoside triphosphate hydrolases"/>
    <property type="match status" value="1"/>
</dbReference>
<name>A0A1I1MG18_9BACT</name>
<protein>
    <recommendedName>
        <fullName evidence="3">AAA domain-containing protein</fullName>
    </recommendedName>
</protein>
<dbReference type="EMBL" id="FOLE01000010">
    <property type="protein sequence ID" value="SFC80540.1"/>
    <property type="molecule type" value="Genomic_DNA"/>
</dbReference>
<proteinExistence type="predicted"/>
<organism evidence="1 2">
    <name type="scientific">Flexibacter flexilis DSM 6793</name>
    <dbReference type="NCBI Taxonomy" id="927664"/>
    <lineage>
        <taxon>Bacteria</taxon>
        <taxon>Pseudomonadati</taxon>
        <taxon>Bacteroidota</taxon>
        <taxon>Cytophagia</taxon>
        <taxon>Cytophagales</taxon>
        <taxon>Flexibacteraceae</taxon>
        <taxon>Flexibacter</taxon>
    </lineage>
</organism>
<dbReference type="AlphaFoldDB" id="A0A1I1MG18"/>
<dbReference type="STRING" id="927664.SAMN05421780_11036"/>
<dbReference type="RefSeq" id="WP_143083995.1">
    <property type="nucleotide sequence ID" value="NZ_FOLE01000010.1"/>
</dbReference>
<sequence>MQIDDILALNKTTMPYKKYKEVANMLAKSPHEVLRKISQKLQKESSAFIEIELSDNVKKALQKLKNSTMEGVRVKEKKPEKEVMSLAEAKSVNHETITLPEKYASVIGKPTKRAFSILAHGKQGCGKTTYMLPLADFLAANYGKTVYVTSEEFDTGTLAQKINDLKIKSPNLDFAVSLAAINPNNYKCIFIDSKDNIGLKIDYWREIKRKYPETSFVIISQATKQGNFRGSQEWPHELDCHITMDNGVASTVGNKNRYGQHGEWDIFNRCKPIKDEE</sequence>
<keyword evidence="2" id="KW-1185">Reference proteome</keyword>
<evidence type="ECO:0000313" key="2">
    <source>
        <dbReference type="Proteomes" id="UP000199514"/>
    </source>
</evidence>
<dbReference type="InterPro" id="IPR027417">
    <property type="entry name" value="P-loop_NTPase"/>
</dbReference>
<gene>
    <name evidence="1" type="ORF">SAMN05421780_11036</name>
</gene>
<dbReference type="OrthoDB" id="5187906at2"/>
<accession>A0A1I1MG18</accession>
<evidence type="ECO:0008006" key="3">
    <source>
        <dbReference type="Google" id="ProtNLM"/>
    </source>
</evidence>
<dbReference type="Gene3D" id="3.40.50.300">
    <property type="entry name" value="P-loop containing nucleotide triphosphate hydrolases"/>
    <property type="match status" value="1"/>
</dbReference>
<dbReference type="Proteomes" id="UP000199514">
    <property type="component" value="Unassembled WGS sequence"/>
</dbReference>
<evidence type="ECO:0000313" key="1">
    <source>
        <dbReference type="EMBL" id="SFC80540.1"/>
    </source>
</evidence>